<reference evidence="1" key="1">
    <citation type="submission" date="2019-04" db="EMBL/GenBank/DDBJ databases">
        <title>Sequencing of skin fungus with MAO and IRED activity.</title>
        <authorList>
            <person name="Marsaioli A.J."/>
            <person name="Bonatto J.M.C."/>
            <person name="Reis Junior O."/>
        </authorList>
    </citation>
    <scope>NUCLEOTIDE SEQUENCE</scope>
    <source>
        <strain evidence="1">30M1</strain>
    </source>
</reference>
<accession>A0A9P4TFX6</accession>
<name>A0A9P4TFX6_CURKU</name>
<evidence type="ECO:0000313" key="2">
    <source>
        <dbReference type="Proteomes" id="UP000801428"/>
    </source>
</evidence>
<dbReference type="EMBL" id="SWKU01000010">
    <property type="protein sequence ID" value="KAF3002916.1"/>
    <property type="molecule type" value="Genomic_DNA"/>
</dbReference>
<organism evidence="1 2">
    <name type="scientific">Curvularia kusanoi</name>
    <name type="common">Cochliobolus kusanoi</name>
    <dbReference type="NCBI Taxonomy" id="90978"/>
    <lineage>
        <taxon>Eukaryota</taxon>
        <taxon>Fungi</taxon>
        <taxon>Dikarya</taxon>
        <taxon>Ascomycota</taxon>
        <taxon>Pezizomycotina</taxon>
        <taxon>Dothideomycetes</taxon>
        <taxon>Pleosporomycetidae</taxon>
        <taxon>Pleosporales</taxon>
        <taxon>Pleosporineae</taxon>
        <taxon>Pleosporaceae</taxon>
        <taxon>Curvularia</taxon>
    </lineage>
</organism>
<protein>
    <submittedName>
        <fullName evidence="1">Uncharacterized protein</fullName>
    </submittedName>
</protein>
<proteinExistence type="predicted"/>
<keyword evidence="2" id="KW-1185">Reference proteome</keyword>
<comment type="caution">
    <text evidence="1">The sequence shown here is derived from an EMBL/GenBank/DDBJ whole genome shotgun (WGS) entry which is preliminary data.</text>
</comment>
<gene>
    <name evidence="1" type="ORF">E8E13_002692</name>
</gene>
<sequence>MLPRRDHLEILAAKLAELPREGRTEGEPALAAIKHYRITSLLMDEQSGNGTCMPFETIDAVLHQSEETFKLDCIRPRSQDGSRLPYKFDASRP</sequence>
<evidence type="ECO:0000313" key="1">
    <source>
        <dbReference type="EMBL" id="KAF3002916.1"/>
    </source>
</evidence>
<dbReference type="Proteomes" id="UP000801428">
    <property type="component" value="Unassembled WGS sequence"/>
</dbReference>
<dbReference type="AlphaFoldDB" id="A0A9P4TFX6"/>